<gene>
    <name evidence="3" type="ORF">DWU89_14425</name>
    <name evidence="2" type="ORF">H8784_14060</name>
</gene>
<keyword evidence="5" id="KW-1185">Reference proteome</keyword>
<keyword evidence="1" id="KW-1133">Transmembrane helix</keyword>
<comment type="caution">
    <text evidence="3">The sequence shown here is derived from an EMBL/GenBank/DDBJ whole genome shotgun (WGS) entry which is preliminary data.</text>
</comment>
<keyword evidence="1" id="KW-0472">Membrane</keyword>
<organism evidence="3 4">
    <name type="scientific">Parabacteroides acidifaciens</name>
    <dbReference type="NCBI Taxonomy" id="2290935"/>
    <lineage>
        <taxon>Bacteria</taxon>
        <taxon>Pseudomonadati</taxon>
        <taxon>Bacteroidota</taxon>
        <taxon>Bacteroidia</taxon>
        <taxon>Bacteroidales</taxon>
        <taxon>Tannerellaceae</taxon>
        <taxon>Parabacteroides</taxon>
    </lineage>
</organism>
<reference evidence="3 4" key="1">
    <citation type="submission" date="2018-07" db="EMBL/GenBank/DDBJ databases">
        <title>Parabacteroides acidifaciens nov. sp., isolated from human feces.</title>
        <authorList>
            <person name="Wang Y.J."/>
        </authorList>
    </citation>
    <scope>NUCLEOTIDE SEQUENCE [LARGE SCALE GENOMIC DNA]</scope>
    <source>
        <strain evidence="3 4">426-9</strain>
    </source>
</reference>
<dbReference type="EMBL" id="QREV01000038">
    <property type="protein sequence ID" value="RDU48461.1"/>
    <property type="molecule type" value="Genomic_DNA"/>
</dbReference>
<dbReference type="PANTHER" id="PTHR40115:SF1">
    <property type="entry name" value="INNER MEMBRANE PROTEIN WITH PEPSY TM HELIX"/>
    <property type="match status" value="1"/>
</dbReference>
<dbReference type="EMBL" id="JACRTI010000038">
    <property type="protein sequence ID" value="MBC8602839.1"/>
    <property type="molecule type" value="Genomic_DNA"/>
</dbReference>
<proteinExistence type="predicted"/>
<dbReference type="Proteomes" id="UP000256321">
    <property type="component" value="Unassembled WGS sequence"/>
</dbReference>
<name>A0A3D8HC61_9BACT</name>
<sequence length="195" mass="22303">MDKEIKNKLVTRNSFRRYCRTVHTHLSFFFVGVILIYAVSGITMNHLKNFNPKYYITVNNYTVKGTFPTSHKFNKNEIIQLLEEVGEQDNYIKHFYPNNSTVKVFLKSGSSYILDTQTGNVAYEGIKKRPVFYQLSFLHYNPGTWWTYFSDLSAVCLILICISGILMNKGKRGLFGIGGIELLAGILIPALVLIL</sequence>
<protein>
    <submittedName>
        <fullName evidence="2">PepSY-associated TM helix domain-containing protein</fullName>
    </submittedName>
    <submittedName>
        <fullName evidence="3">Peptidase</fullName>
    </submittedName>
</protein>
<dbReference type="Pfam" id="PF16357">
    <property type="entry name" value="PepSY_TM_like_2"/>
    <property type="match status" value="1"/>
</dbReference>
<keyword evidence="1" id="KW-0812">Transmembrane</keyword>
<evidence type="ECO:0000313" key="5">
    <source>
        <dbReference type="Proteomes" id="UP000629596"/>
    </source>
</evidence>
<evidence type="ECO:0000313" key="2">
    <source>
        <dbReference type="EMBL" id="MBC8602839.1"/>
    </source>
</evidence>
<feature type="transmembrane region" description="Helical" evidence="1">
    <location>
        <begin position="174"/>
        <end position="194"/>
    </location>
</feature>
<feature type="transmembrane region" description="Helical" evidence="1">
    <location>
        <begin position="145"/>
        <end position="167"/>
    </location>
</feature>
<dbReference type="PANTHER" id="PTHR40115">
    <property type="entry name" value="INNER MEMBRANE PROTEIN WITH PEPSY TM HELIX"/>
    <property type="match status" value="1"/>
</dbReference>
<dbReference type="RefSeq" id="WP_115500332.1">
    <property type="nucleotide sequence ID" value="NZ_JACRTI010000038.1"/>
</dbReference>
<accession>A0A3D8HC61</accession>
<evidence type="ECO:0000313" key="4">
    <source>
        <dbReference type="Proteomes" id="UP000256321"/>
    </source>
</evidence>
<evidence type="ECO:0000256" key="1">
    <source>
        <dbReference type="SAM" id="Phobius"/>
    </source>
</evidence>
<evidence type="ECO:0000313" key="3">
    <source>
        <dbReference type="EMBL" id="RDU48461.1"/>
    </source>
</evidence>
<dbReference type="InterPro" id="IPR032307">
    <property type="entry name" value="PepSY_TM-like_2"/>
</dbReference>
<dbReference type="AlphaFoldDB" id="A0A3D8HC61"/>
<reference evidence="2 5" key="2">
    <citation type="submission" date="2020-08" db="EMBL/GenBank/DDBJ databases">
        <title>Genome public.</title>
        <authorList>
            <person name="Liu C."/>
            <person name="Sun Q."/>
        </authorList>
    </citation>
    <scope>NUCLEOTIDE SEQUENCE [LARGE SCALE GENOMIC DNA]</scope>
    <source>
        <strain evidence="2 5">426_9</strain>
    </source>
</reference>
<feature type="transmembrane region" description="Helical" evidence="1">
    <location>
        <begin position="21"/>
        <end position="44"/>
    </location>
</feature>
<dbReference type="Proteomes" id="UP000629596">
    <property type="component" value="Unassembled WGS sequence"/>
</dbReference>